<dbReference type="GO" id="GO:0008360">
    <property type="term" value="P:regulation of cell shape"/>
    <property type="evidence" value="ECO:0007669"/>
    <property type="project" value="UniProtKB-KW"/>
</dbReference>
<keyword evidence="5" id="KW-0573">Peptidoglycan synthesis</keyword>
<dbReference type="AlphaFoldDB" id="A0A0W8FQD6"/>
<evidence type="ECO:0000313" key="8">
    <source>
        <dbReference type="EMBL" id="KUG23149.1"/>
    </source>
</evidence>
<dbReference type="GO" id="GO:0006508">
    <property type="term" value="P:proteolysis"/>
    <property type="evidence" value="ECO:0007669"/>
    <property type="project" value="InterPro"/>
</dbReference>
<reference evidence="8" key="1">
    <citation type="journal article" date="2015" name="Proc. Natl. Acad. Sci. U.S.A.">
        <title>Networks of energetic and metabolic interactions define dynamics in microbial communities.</title>
        <authorList>
            <person name="Embree M."/>
            <person name="Liu J.K."/>
            <person name="Al-Bassam M.M."/>
            <person name="Zengler K."/>
        </authorList>
    </citation>
    <scope>NUCLEOTIDE SEQUENCE</scope>
</reference>
<keyword evidence="4" id="KW-0133">Cell shape</keyword>
<dbReference type="GO" id="GO:0071555">
    <property type="term" value="P:cell wall organization"/>
    <property type="evidence" value="ECO:0007669"/>
    <property type="project" value="UniProtKB-KW"/>
</dbReference>
<keyword evidence="3" id="KW-0378">Hydrolase</keyword>
<dbReference type="InterPro" id="IPR018044">
    <property type="entry name" value="Peptidase_S11"/>
</dbReference>
<evidence type="ECO:0000256" key="6">
    <source>
        <dbReference type="ARBA" id="ARBA00023316"/>
    </source>
</evidence>
<dbReference type="InterPro" id="IPR012338">
    <property type="entry name" value="Beta-lactam/transpept-like"/>
</dbReference>
<dbReference type="Pfam" id="PF00768">
    <property type="entry name" value="Peptidase_S11"/>
    <property type="match status" value="1"/>
</dbReference>
<accession>A0A0W8FQD6</accession>
<dbReference type="GO" id="GO:0009002">
    <property type="term" value="F:serine-type D-Ala-D-Ala carboxypeptidase activity"/>
    <property type="evidence" value="ECO:0007669"/>
    <property type="project" value="InterPro"/>
</dbReference>
<evidence type="ECO:0000259" key="7">
    <source>
        <dbReference type="Pfam" id="PF00768"/>
    </source>
</evidence>
<proteinExistence type="inferred from homology"/>
<organism evidence="8">
    <name type="scientific">hydrocarbon metagenome</name>
    <dbReference type="NCBI Taxonomy" id="938273"/>
    <lineage>
        <taxon>unclassified sequences</taxon>
        <taxon>metagenomes</taxon>
        <taxon>ecological metagenomes</taxon>
    </lineage>
</organism>
<dbReference type="EMBL" id="LNQE01000919">
    <property type="protein sequence ID" value="KUG23149.1"/>
    <property type="molecule type" value="Genomic_DNA"/>
</dbReference>
<evidence type="ECO:0000256" key="4">
    <source>
        <dbReference type="ARBA" id="ARBA00022960"/>
    </source>
</evidence>
<dbReference type="PANTHER" id="PTHR21581">
    <property type="entry name" value="D-ALANYL-D-ALANINE CARBOXYPEPTIDASE"/>
    <property type="match status" value="1"/>
</dbReference>
<evidence type="ECO:0000256" key="5">
    <source>
        <dbReference type="ARBA" id="ARBA00022984"/>
    </source>
</evidence>
<dbReference type="PRINTS" id="PR00725">
    <property type="entry name" value="DADACBPTASE1"/>
</dbReference>
<evidence type="ECO:0000256" key="2">
    <source>
        <dbReference type="ARBA" id="ARBA00022729"/>
    </source>
</evidence>
<name>A0A0W8FQD6_9ZZZZ</name>
<dbReference type="Gene3D" id="3.40.710.10">
    <property type="entry name" value="DD-peptidase/beta-lactamase superfamily"/>
    <property type="match status" value="1"/>
</dbReference>
<comment type="similarity">
    <text evidence="1">Belongs to the peptidase S11 family.</text>
</comment>
<dbReference type="SUPFAM" id="SSF56601">
    <property type="entry name" value="beta-lactamase/transpeptidase-like"/>
    <property type="match status" value="1"/>
</dbReference>
<evidence type="ECO:0000256" key="1">
    <source>
        <dbReference type="ARBA" id="ARBA00007164"/>
    </source>
</evidence>
<keyword evidence="2" id="KW-0732">Signal</keyword>
<gene>
    <name evidence="8" type="ORF">ASZ90_007076</name>
</gene>
<dbReference type="NCBIfam" id="NF008668">
    <property type="entry name" value="PRK11669.1"/>
    <property type="match status" value="1"/>
</dbReference>
<protein>
    <submittedName>
        <fullName evidence="8">Murein-dd-endopeptidase</fullName>
    </submittedName>
</protein>
<dbReference type="InterPro" id="IPR001967">
    <property type="entry name" value="Peptidase_S11_N"/>
</dbReference>
<dbReference type="GO" id="GO:0009252">
    <property type="term" value="P:peptidoglycan biosynthetic process"/>
    <property type="evidence" value="ECO:0007669"/>
    <property type="project" value="UniProtKB-KW"/>
</dbReference>
<dbReference type="PANTHER" id="PTHR21581:SF26">
    <property type="entry name" value="D-ALANYL-D-ALANINE ENDOPEPTIDASE"/>
    <property type="match status" value="1"/>
</dbReference>
<feature type="domain" description="Peptidase S11 D-alanyl-D-alanine carboxypeptidase A N-terminal" evidence="7">
    <location>
        <begin position="52"/>
        <end position="274"/>
    </location>
</feature>
<keyword evidence="6" id="KW-0961">Cell wall biogenesis/degradation</keyword>
<comment type="caution">
    <text evidence="8">The sequence shown here is derived from an EMBL/GenBank/DDBJ whole genome shotgun (WGS) entry which is preliminary data.</text>
</comment>
<evidence type="ECO:0000256" key="3">
    <source>
        <dbReference type="ARBA" id="ARBA00022801"/>
    </source>
</evidence>
<sequence length="302" mass="33269">MAHRYIPGLVIFLSFAMLMFPGVVCISDASKITGVHSKHSKVKSVQTSRHLVLRSASALVEDQITGECFVQKQAEAIMPIASITKLMTAMVVLDAKMDLQETITIEPEDIDTIRHSHSRLPVNTSITRGDALLLTLMASENRAAHALGRTYPGGLYSFTSAMNAKAKSLGLTDTRFIDPAGIHSGNVSSAKDLARMVDAAYKYSIIREYTTCKETSLQIGRLIRQFRNTNRLVGNPRWQIGLSKTGFIDEAGRCLVMQSQVAKRPVLIVLLDAQGKLTRYGDANRIKQWLEGSKSPRHKGRG</sequence>